<keyword evidence="1" id="KW-1278">Translocase</keyword>
<evidence type="ECO:0000313" key="3">
    <source>
        <dbReference type="Proteomes" id="UP000695022"/>
    </source>
</evidence>
<evidence type="ECO:0000256" key="1">
    <source>
        <dbReference type="ARBA" id="ARBA00022967"/>
    </source>
</evidence>
<keyword evidence="3" id="KW-1185">Reference proteome</keyword>
<dbReference type="RefSeq" id="XP_014680614.1">
    <property type="nucleotide sequence ID" value="XM_014825128.1"/>
</dbReference>
<feature type="non-terminal residue" evidence="4">
    <location>
        <position position="1"/>
    </location>
</feature>
<dbReference type="PANTHER" id="PTHR43520:SF8">
    <property type="entry name" value="P-TYPE CU(+) TRANSPORTER"/>
    <property type="match status" value="1"/>
</dbReference>
<feature type="non-terminal residue" evidence="4">
    <location>
        <position position="105"/>
    </location>
</feature>
<dbReference type="PANTHER" id="PTHR43520">
    <property type="entry name" value="ATP7, ISOFORM B"/>
    <property type="match status" value="1"/>
</dbReference>
<keyword evidence="2" id="KW-1133">Transmembrane helix</keyword>
<feature type="transmembrane region" description="Helical" evidence="2">
    <location>
        <begin position="62"/>
        <end position="85"/>
    </location>
</feature>
<dbReference type="Gene3D" id="1.20.1110.10">
    <property type="entry name" value="Calcium-transporting ATPase, transmembrane domain"/>
    <property type="match status" value="1"/>
</dbReference>
<sequence length="105" mass="11157">AEKVGADTLLSQIIHMVSEAQRSRAPIQKLADTVAGYFVPTVVLISMTTLMVWWFWGPEPRLAYAIVNAVAVLIIACPCALGLATPMSIMVGTGKGATMGVLIKN</sequence>
<dbReference type="InterPro" id="IPR023298">
    <property type="entry name" value="ATPase_P-typ_TM_dom_sf"/>
</dbReference>
<evidence type="ECO:0000256" key="2">
    <source>
        <dbReference type="SAM" id="Phobius"/>
    </source>
</evidence>
<feature type="transmembrane region" description="Helical" evidence="2">
    <location>
        <begin position="34"/>
        <end position="56"/>
    </location>
</feature>
<proteinExistence type="predicted"/>
<keyword evidence="2" id="KW-0472">Membrane</keyword>
<dbReference type="SUPFAM" id="SSF81665">
    <property type="entry name" value="Calcium ATPase, transmembrane domain M"/>
    <property type="match status" value="1"/>
</dbReference>
<accession>A0ABM1F843</accession>
<protein>
    <submittedName>
        <fullName evidence="4">Silver exporting P-type ATPase-like</fullName>
    </submittedName>
</protein>
<evidence type="ECO:0000313" key="4">
    <source>
        <dbReference type="RefSeq" id="XP_014680614.1"/>
    </source>
</evidence>
<keyword evidence="2" id="KW-0812">Transmembrane</keyword>
<name>A0ABM1F843_PRICU</name>
<dbReference type="Proteomes" id="UP000695022">
    <property type="component" value="Unplaced"/>
</dbReference>
<dbReference type="GeneID" id="106820622"/>
<gene>
    <name evidence="4" type="primary">LOC106820622</name>
</gene>
<organism evidence="3 4">
    <name type="scientific">Priapulus caudatus</name>
    <name type="common">Priapulid worm</name>
    <dbReference type="NCBI Taxonomy" id="37621"/>
    <lineage>
        <taxon>Eukaryota</taxon>
        <taxon>Metazoa</taxon>
        <taxon>Ecdysozoa</taxon>
        <taxon>Scalidophora</taxon>
        <taxon>Priapulida</taxon>
        <taxon>Priapulimorpha</taxon>
        <taxon>Priapulimorphida</taxon>
        <taxon>Priapulidae</taxon>
        <taxon>Priapulus</taxon>
    </lineage>
</organism>
<reference evidence="4" key="1">
    <citation type="submission" date="2025-08" db="UniProtKB">
        <authorList>
            <consortium name="RefSeq"/>
        </authorList>
    </citation>
    <scope>IDENTIFICATION</scope>
</reference>